<gene>
    <name evidence="1" type="ORF">Ahy_B05g076784</name>
</gene>
<protein>
    <submittedName>
        <fullName evidence="1">Uncharacterized protein</fullName>
    </submittedName>
</protein>
<dbReference type="AlphaFoldDB" id="A0A444Z414"/>
<sequence>MERKDEDTTRERRRLFRRALWSLLGSIEAAAAARACRAPVLTFGFYDLLPVRVSSVPFSTPRVRMQFSPLKSSAAISPDLFFRVNSSIRMALHGCYCHHIKLTNHRRTPNSFSFSSYISNPKFPKNKRGQRDSSENDAYPRFLVVMRQTELPASN</sequence>
<evidence type="ECO:0000313" key="2">
    <source>
        <dbReference type="Proteomes" id="UP000289738"/>
    </source>
</evidence>
<dbReference type="EMBL" id="SDMP01000015">
    <property type="protein sequence ID" value="RYR08910.1"/>
    <property type="molecule type" value="Genomic_DNA"/>
</dbReference>
<accession>A0A444Z414</accession>
<comment type="caution">
    <text evidence="1">The sequence shown here is derived from an EMBL/GenBank/DDBJ whole genome shotgun (WGS) entry which is preliminary data.</text>
</comment>
<proteinExistence type="predicted"/>
<organism evidence="1 2">
    <name type="scientific">Arachis hypogaea</name>
    <name type="common">Peanut</name>
    <dbReference type="NCBI Taxonomy" id="3818"/>
    <lineage>
        <taxon>Eukaryota</taxon>
        <taxon>Viridiplantae</taxon>
        <taxon>Streptophyta</taxon>
        <taxon>Embryophyta</taxon>
        <taxon>Tracheophyta</taxon>
        <taxon>Spermatophyta</taxon>
        <taxon>Magnoliopsida</taxon>
        <taxon>eudicotyledons</taxon>
        <taxon>Gunneridae</taxon>
        <taxon>Pentapetalae</taxon>
        <taxon>rosids</taxon>
        <taxon>fabids</taxon>
        <taxon>Fabales</taxon>
        <taxon>Fabaceae</taxon>
        <taxon>Papilionoideae</taxon>
        <taxon>50 kb inversion clade</taxon>
        <taxon>dalbergioids sensu lato</taxon>
        <taxon>Dalbergieae</taxon>
        <taxon>Pterocarpus clade</taxon>
        <taxon>Arachis</taxon>
    </lineage>
</organism>
<reference evidence="1 2" key="1">
    <citation type="submission" date="2019-01" db="EMBL/GenBank/DDBJ databases">
        <title>Sequencing of cultivated peanut Arachis hypogaea provides insights into genome evolution and oil improvement.</title>
        <authorList>
            <person name="Chen X."/>
        </authorList>
    </citation>
    <scope>NUCLEOTIDE SEQUENCE [LARGE SCALE GENOMIC DNA]</scope>
    <source>
        <strain evidence="2">cv. Fuhuasheng</strain>
        <tissue evidence="1">Leaves</tissue>
    </source>
</reference>
<keyword evidence="2" id="KW-1185">Reference proteome</keyword>
<name>A0A444Z414_ARAHY</name>
<evidence type="ECO:0000313" key="1">
    <source>
        <dbReference type="EMBL" id="RYR08910.1"/>
    </source>
</evidence>
<dbReference type="Proteomes" id="UP000289738">
    <property type="component" value="Chromosome B05"/>
</dbReference>